<accession>A0A2J0KR12</accession>
<dbReference type="PANTHER" id="PTHR18964">
    <property type="entry name" value="ROK (REPRESSOR, ORF, KINASE) FAMILY"/>
    <property type="match status" value="1"/>
</dbReference>
<dbReference type="Proteomes" id="UP000230052">
    <property type="component" value="Unassembled WGS sequence"/>
</dbReference>
<evidence type="ECO:0000313" key="2">
    <source>
        <dbReference type="EMBL" id="PIU41052.1"/>
    </source>
</evidence>
<dbReference type="InterPro" id="IPR049874">
    <property type="entry name" value="ROK_cs"/>
</dbReference>
<reference evidence="2 3" key="1">
    <citation type="submission" date="2017-09" db="EMBL/GenBank/DDBJ databases">
        <title>Depth-based differentiation of microbial function through sediment-hosted aquifers and enrichment of novel symbionts in the deep terrestrial subsurface.</title>
        <authorList>
            <person name="Probst A.J."/>
            <person name="Ladd B."/>
            <person name="Jarett J.K."/>
            <person name="Geller-Mcgrath D.E."/>
            <person name="Sieber C.M."/>
            <person name="Emerson J.B."/>
            <person name="Anantharaman K."/>
            <person name="Thomas B.C."/>
            <person name="Malmstrom R."/>
            <person name="Stieglmeier M."/>
            <person name="Klingl A."/>
            <person name="Woyke T."/>
            <person name="Ryan C.M."/>
            <person name="Banfield J.F."/>
        </authorList>
    </citation>
    <scope>NUCLEOTIDE SEQUENCE [LARGE SCALE GENOMIC DNA]</scope>
    <source>
        <strain evidence="2">CG07_land_8_20_14_0_80_42_15</strain>
    </source>
</reference>
<gene>
    <name evidence="2" type="ORF">COS99_06865</name>
</gene>
<comment type="caution">
    <text evidence="2">The sequence shown here is derived from an EMBL/GenBank/DDBJ whole genome shotgun (WGS) entry which is preliminary data.</text>
</comment>
<dbReference type="Pfam" id="PF00480">
    <property type="entry name" value="ROK"/>
    <property type="match status" value="1"/>
</dbReference>
<dbReference type="InterPro" id="IPR043129">
    <property type="entry name" value="ATPase_NBD"/>
</dbReference>
<comment type="similarity">
    <text evidence="1">Belongs to the ROK (NagC/XylR) family.</text>
</comment>
<dbReference type="CDD" id="cd24076">
    <property type="entry name" value="ASKHA_ATPase_ROK_BsXylR-like"/>
    <property type="match status" value="1"/>
</dbReference>
<dbReference type="AlphaFoldDB" id="A0A2J0KR12"/>
<dbReference type="PROSITE" id="PS01125">
    <property type="entry name" value="ROK"/>
    <property type="match status" value="1"/>
</dbReference>
<evidence type="ECO:0008006" key="4">
    <source>
        <dbReference type="Google" id="ProtNLM"/>
    </source>
</evidence>
<dbReference type="InterPro" id="IPR000600">
    <property type="entry name" value="ROK"/>
</dbReference>
<dbReference type="PANTHER" id="PTHR18964:SF149">
    <property type="entry name" value="BIFUNCTIONAL UDP-N-ACETYLGLUCOSAMINE 2-EPIMERASE_N-ACETYLMANNOSAMINE KINASE"/>
    <property type="match status" value="1"/>
</dbReference>
<dbReference type="Gene3D" id="3.30.420.40">
    <property type="match status" value="2"/>
</dbReference>
<evidence type="ECO:0000313" key="3">
    <source>
        <dbReference type="Proteomes" id="UP000230052"/>
    </source>
</evidence>
<dbReference type="EMBL" id="PEWV01000071">
    <property type="protein sequence ID" value="PIU41052.1"/>
    <property type="molecule type" value="Genomic_DNA"/>
</dbReference>
<evidence type="ECO:0000256" key="1">
    <source>
        <dbReference type="ARBA" id="ARBA00006479"/>
    </source>
</evidence>
<sequence>MRKRSGKKRYVVGIDVGGTNLKIAIIGLDGKIYKKLTLPTKKFNYKKKLIDALASHSKKIINECGLAEKNILGVGIGTPGLVDSTNGVIHYLVNIKGFKEVPLKKIIESKLKLPTFLDNDVNMMCLGELCYGSGIGAKSLVCVALGTGVGGGIALEGNLYRGFTLSAGEIGHTTINEDGPLCNCGNKGCLEAYVGNSYIVKDAIRRIRQNKNSLIVKLVNGKLSHITPKIISKAAYKGDKTAKDVLRSAGSHIGVGLANIINVLNPEKIVIGGGVAEAGKILFDAIKASVRGRAMKVPAAAVEILKAKLGEDAGLIGAAALVLKEID</sequence>
<dbReference type="SUPFAM" id="SSF53067">
    <property type="entry name" value="Actin-like ATPase domain"/>
    <property type="match status" value="1"/>
</dbReference>
<name>A0A2J0KR12_9BACT</name>
<organism evidence="2 3">
    <name type="scientific">Candidatus Aquitaenariimonas noxiae</name>
    <dbReference type="NCBI Taxonomy" id="1974741"/>
    <lineage>
        <taxon>Bacteria</taxon>
        <taxon>Pseudomonadati</taxon>
        <taxon>Candidatus Omnitrophota</taxon>
        <taxon>Candidatus Aquitaenariimonas</taxon>
    </lineage>
</organism>
<proteinExistence type="inferred from homology"/>
<protein>
    <recommendedName>
        <fullName evidence="4">Glucokinase</fullName>
    </recommendedName>
</protein>